<sequence length="144" mass="14738">MLSTAPGAVAGAPFRDEDAAGSEDQLDQGILLGGDQGDTLDRGIESGDLHRSGAAKNLEELNSFTARAGEPRRLGQRSEVVNGEDDRCEFRRGLLHSTIMPAGRRAGVGSGRRCASPVRGAAAEGERSGEQGAGAGRGGVDHGG</sequence>
<accession>A0A101PNK1</accession>
<dbReference type="AlphaFoldDB" id="A0A101PNK1"/>
<dbReference type="Proteomes" id="UP000053398">
    <property type="component" value="Unassembled WGS sequence"/>
</dbReference>
<proteinExistence type="predicted"/>
<evidence type="ECO:0000313" key="3">
    <source>
        <dbReference type="Proteomes" id="UP000053398"/>
    </source>
</evidence>
<evidence type="ECO:0000256" key="1">
    <source>
        <dbReference type="SAM" id="MobiDB-lite"/>
    </source>
</evidence>
<gene>
    <name evidence="2" type="ORF">AQJ11_44250</name>
</gene>
<name>A0A101PNK1_STRCK</name>
<organism evidence="2 3">
    <name type="scientific">Streptomyces corchorusii</name>
    <name type="common">Streptomyces chibaensis</name>
    <dbReference type="NCBI Taxonomy" id="1903"/>
    <lineage>
        <taxon>Bacteria</taxon>
        <taxon>Bacillati</taxon>
        <taxon>Actinomycetota</taxon>
        <taxon>Actinomycetes</taxon>
        <taxon>Kitasatosporales</taxon>
        <taxon>Streptomycetaceae</taxon>
        <taxon>Streptomyces</taxon>
    </lineage>
</organism>
<evidence type="ECO:0000313" key="2">
    <source>
        <dbReference type="EMBL" id="KUN14791.1"/>
    </source>
</evidence>
<feature type="region of interest" description="Disordered" evidence="1">
    <location>
        <begin position="1"/>
        <end position="48"/>
    </location>
</feature>
<feature type="region of interest" description="Disordered" evidence="1">
    <location>
        <begin position="103"/>
        <end position="144"/>
    </location>
</feature>
<reference evidence="2 3" key="1">
    <citation type="submission" date="2015-10" db="EMBL/GenBank/DDBJ databases">
        <title>Draft genome sequence of Streptomyces corchorusii DSM 40340, type strain for the species Streptomyces corchorusii.</title>
        <authorList>
            <person name="Ruckert C."/>
            <person name="Winkler A."/>
            <person name="Kalinowski J."/>
            <person name="Kampfer P."/>
            <person name="Glaeser S."/>
        </authorList>
    </citation>
    <scope>NUCLEOTIDE SEQUENCE [LARGE SCALE GENOMIC DNA]</scope>
    <source>
        <strain evidence="2 3">DSM 40340</strain>
    </source>
</reference>
<feature type="compositionally biased region" description="Low complexity" evidence="1">
    <location>
        <begin position="103"/>
        <end position="123"/>
    </location>
</feature>
<feature type="compositionally biased region" description="Basic and acidic residues" evidence="1">
    <location>
        <begin position="39"/>
        <end position="48"/>
    </location>
</feature>
<protein>
    <submittedName>
        <fullName evidence="2">Uncharacterized protein</fullName>
    </submittedName>
</protein>
<dbReference type="EMBL" id="LMWP01000077">
    <property type="protein sequence ID" value="KUN14791.1"/>
    <property type="molecule type" value="Genomic_DNA"/>
</dbReference>
<keyword evidence="3" id="KW-1185">Reference proteome</keyword>
<comment type="caution">
    <text evidence="2">The sequence shown here is derived from an EMBL/GenBank/DDBJ whole genome shotgun (WGS) entry which is preliminary data.</text>
</comment>